<feature type="region of interest" description="Disordered" evidence="3">
    <location>
        <begin position="82"/>
        <end position="103"/>
    </location>
</feature>
<reference evidence="4" key="1">
    <citation type="submission" date="2023-07" db="EMBL/GenBank/DDBJ databases">
        <authorList>
            <person name="Stuckert A."/>
        </authorList>
    </citation>
    <scope>NUCLEOTIDE SEQUENCE</scope>
</reference>
<gene>
    <name evidence="4" type="ORF">RIMI_LOCUS7855137</name>
</gene>
<proteinExistence type="predicted"/>
<sequence>MFTLVTGDLGIVVGRWRPVCVTALQRPNSDAAAIRIVVGIAAASLSVTVLQVASVSDESEPADITSEELLRLEGSHSVMSEVDTELATDRSNGKGSPDDVPLSPVQLIDTIGGGDCVNSARSTLQSVISGVGELDLDNDPKTTSKKGPVCSPRSLEKPYQDCPFLLLDVRDKDCYDQCHIIGGTGSYERLPGFQAGLTELGSERVSYLGRCGVPEGDTVALVGLHGSVSSAWSGRQGVSDLRSRRLMESDQDQQPLLLDEAPQKLMEKEREKRSDGSGRRSSSRQGSGASAKKDPPRASVSLWV</sequence>
<comment type="subcellular location">
    <subcellularLocation>
        <location evidence="1">Cytoplasm</location>
    </subcellularLocation>
</comment>
<accession>A0ABN9LIQ4</accession>
<keyword evidence="2" id="KW-0963">Cytoplasm</keyword>
<evidence type="ECO:0000313" key="5">
    <source>
        <dbReference type="Proteomes" id="UP001176940"/>
    </source>
</evidence>
<organism evidence="4 5">
    <name type="scientific">Ranitomeya imitator</name>
    <name type="common">mimic poison frog</name>
    <dbReference type="NCBI Taxonomy" id="111125"/>
    <lineage>
        <taxon>Eukaryota</taxon>
        <taxon>Metazoa</taxon>
        <taxon>Chordata</taxon>
        <taxon>Craniata</taxon>
        <taxon>Vertebrata</taxon>
        <taxon>Euteleostomi</taxon>
        <taxon>Amphibia</taxon>
        <taxon>Batrachia</taxon>
        <taxon>Anura</taxon>
        <taxon>Neobatrachia</taxon>
        <taxon>Hyloidea</taxon>
        <taxon>Dendrobatidae</taxon>
        <taxon>Dendrobatinae</taxon>
        <taxon>Ranitomeya</taxon>
    </lineage>
</organism>
<dbReference type="InterPro" id="IPR036873">
    <property type="entry name" value="Rhodanese-like_dom_sf"/>
</dbReference>
<name>A0ABN9LIQ4_9NEOB</name>
<dbReference type="SUPFAM" id="SSF52821">
    <property type="entry name" value="Rhodanese/Cell cycle control phosphatase"/>
    <property type="match status" value="1"/>
</dbReference>
<comment type="caution">
    <text evidence="4">The sequence shown here is derived from an EMBL/GenBank/DDBJ whole genome shotgun (WGS) entry which is preliminary data.</text>
</comment>
<feature type="compositionally biased region" description="Basic and acidic residues" evidence="3">
    <location>
        <begin position="261"/>
        <end position="278"/>
    </location>
</feature>
<dbReference type="EMBL" id="CAUEEQ010015165">
    <property type="protein sequence ID" value="CAJ0938872.1"/>
    <property type="molecule type" value="Genomic_DNA"/>
</dbReference>
<keyword evidence="5" id="KW-1185">Reference proteome</keyword>
<evidence type="ECO:0008006" key="6">
    <source>
        <dbReference type="Google" id="ProtNLM"/>
    </source>
</evidence>
<dbReference type="PANTHER" id="PTHR44390">
    <property type="entry name" value="CENTROSOMAL PROTEIN OF 41 KDA"/>
    <property type="match status" value="1"/>
</dbReference>
<evidence type="ECO:0000313" key="4">
    <source>
        <dbReference type="EMBL" id="CAJ0938872.1"/>
    </source>
</evidence>
<feature type="region of interest" description="Disordered" evidence="3">
    <location>
        <begin position="247"/>
        <end position="304"/>
    </location>
</feature>
<evidence type="ECO:0000256" key="1">
    <source>
        <dbReference type="ARBA" id="ARBA00004496"/>
    </source>
</evidence>
<evidence type="ECO:0000256" key="2">
    <source>
        <dbReference type="ARBA" id="ARBA00022490"/>
    </source>
</evidence>
<dbReference type="InterPro" id="IPR051889">
    <property type="entry name" value="CEP41"/>
</dbReference>
<dbReference type="PANTHER" id="PTHR44390:SF1">
    <property type="entry name" value="CENTROSOMAL PROTEIN OF 41 KDA"/>
    <property type="match status" value="1"/>
</dbReference>
<protein>
    <recommendedName>
        <fullName evidence="6">Rhodanese domain-containing protein</fullName>
    </recommendedName>
</protein>
<feature type="compositionally biased region" description="Low complexity" evidence="3">
    <location>
        <begin position="279"/>
        <end position="290"/>
    </location>
</feature>
<dbReference type="Proteomes" id="UP001176940">
    <property type="component" value="Unassembled WGS sequence"/>
</dbReference>
<evidence type="ECO:0000256" key="3">
    <source>
        <dbReference type="SAM" id="MobiDB-lite"/>
    </source>
</evidence>